<dbReference type="GO" id="GO:0005096">
    <property type="term" value="F:GTPase activator activity"/>
    <property type="evidence" value="ECO:0007669"/>
    <property type="project" value="UniProtKB-KW"/>
</dbReference>
<dbReference type="InterPro" id="IPR002219">
    <property type="entry name" value="PKC_DAG/PE"/>
</dbReference>
<dbReference type="Gene3D" id="1.10.555.10">
    <property type="entry name" value="Rho GTPase activation protein"/>
    <property type="match status" value="1"/>
</dbReference>
<dbReference type="Gene3D" id="3.30.60.20">
    <property type="match status" value="1"/>
</dbReference>
<evidence type="ECO:0000256" key="3">
    <source>
        <dbReference type="ARBA" id="ARBA00022833"/>
    </source>
</evidence>
<dbReference type="CDD" id="cd20806">
    <property type="entry name" value="C1_CHN"/>
    <property type="match status" value="1"/>
</dbReference>
<evidence type="ECO:0000256" key="2">
    <source>
        <dbReference type="ARBA" id="ARBA00022723"/>
    </source>
</evidence>
<dbReference type="PANTHER" id="PTHR46075:SF2">
    <property type="entry name" value="RHO GTPASE ACTIVATING PROTEIN AT 5A, ISOFORM A"/>
    <property type="match status" value="1"/>
</dbReference>
<proteinExistence type="predicted"/>
<evidence type="ECO:0000259" key="4">
    <source>
        <dbReference type="PROSITE" id="PS50081"/>
    </source>
</evidence>
<reference evidence="6 7" key="1">
    <citation type="journal article" date="2021" name="Elife">
        <title>Chloroplast acquisition without the gene transfer in kleptoplastic sea slugs, Plakobranchus ocellatus.</title>
        <authorList>
            <person name="Maeda T."/>
            <person name="Takahashi S."/>
            <person name="Yoshida T."/>
            <person name="Shimamura S."/>
            <person name="Takaki Y."/>
            <person name="Nagai Y."/>
            <person name="Toyoda A."/>
            <person name="Suzuki Y."/>
            <person name="Arimoto A."/>
            <person name="Ishii H."/>
            <person name="Satoh N."/>
            <person name="Nishiyama T."/>
            <person name="Hasebe M."/>
            <person name="Maruyama T."/>
            <person name="Minagawa J."/>
            <person name="Obokata J."/>
            <person name="Shigenobu S."/>
        </authorList>
    </citation>
    <scope>NUCLEOTIDE SEQUENCE [LARGE SCALE GENOMIC DNA]</scope>
</reference>
<dbReference type="SMART" id="SM00324">
    <property type="entry name" value="RhoGAP"/>
    <property type="match status" value="1"/>
</dbReference>
<evidence type="ECO:0000313" key="7">
    <source>
        <dbReference type="Proteomes" id="UP000735302"/>
    </source>
</evidence>
<dbReference type="InterPro" id="IPR051854">
    <property type="entry name" value="Rho-type_GAP"/>
</dbReference>
<dbReference type="InterPro" id="IPR000198">
    <property type="entry name" value="RhoGAP_dom"/>
</dbReference>
<feature type="domain" description="Rho-GAP" evidence="5">
    <location>
        <begin position="159"/>
        <end position="344"/>
    </location>
</feature>
<evidence type="ECO:0000259" key="5">
    <source>
        <dbReference type="PROSITE" id="PS50238"/>
    </source>
</evidence>
<accession>A0AAV4ALM8</accession>
<dbReference type="Pfam" id="PF00130">
    <property type="entry name" value="C1_1"/>
    <property type="match status" value="1"/>
</dbReference>
<dbReference type="PROSITE" id="PS50238">
    <property type="entry name" value="RHOGAP"/>
    <property type="match status" value="1"/>
</dbReference>
<dbReference type="Pfam" id="PF00620">
    <property type="entry name" value="RhoGAP"/>
    <property type="match status" value="1"/>
</dbReference>
<organism evidence="6 7">
    <name type="scientific">Plakobranchus ocellatus</name>
    <dbReference type="NCBI Taxonomy" id="259542"/>
    <lineage>
        <taxon>Eukaryota</taxon>
        <taxon>Metazoa</taxon>
        <taxon>Spiralia</taxon>
        <taxon>Lophotrochozoa</taxon>
        <taxon>Mollusca</taxon>
        <taxon>Gastropoda</taxon>
        <taxon>Heterobranchia</taxon>
        <taxon>Euthyneura</taxon>
        <taxon>Panpulmonata</taxon>
        <taxon>Sacoglossa</taxon>
        <taxon>Placobranchoidea</taxon>
        <taxon>Plakobranchidae</taxon>
        <taxon>Plakobranchus</taxon>
    </lineage>
</organism>
<dbReference type="SUPFAM" id="SSF57889">
    <property type="entry name" value="Cysteine-rich domain"/>
    <property type="match status" value="1"/>
</dbReference>
<gene>
    <name evidence="6" type="ORF">PoB_003439700</name>
</gene>
<dbReference type="SUPFAM" id="SSF48350">
    <property type="entry name" value="GTPase activation domain, GAP"/>
    <property type="match status" value="1"/>
</dbReference>
<dbReference type="PROSITE" id="PS00479">
    <property type="entry name" value="ZF_DAG_PE_1"/>
    <property type="match status" value="1"/>
</dbReference>
<dbReference type="InterPro" id="IPR046349">
    <property type="entry name" value="C1-like_sf"/>
</dbReference>
<dbReference type="InterPro" id="IPR008936">
    <property type="entry name" value="Rho_GTPase_activation_prot"/>
</dbReference>
<name>A0AAV4ALM8_9GAST</name>
<evidence type="ECO:0000313" key="6">
    <source>
        <dbReference type="EMBL" id="GFO07892.1"/>
    </source>
</evidence>
<dbReference type="FunFam" id="3.30.60.20:FF:000025">
    <property type="entry name" value="Chimaerin"/>
    <property type="match status" value="1"/>
</dbReference>
<protein>
    <submittedName>
        <fullName evidence="6">Beta-chimaerin</fullName>
    </submittedName>
</protein>
<dbReference type="PANTHER" id="PTHR46075">
    <property type="entry name" value="CHIMERIN FAMILY MEMBER"/>
    <property type="match status" value="1"/>
</dbReference>
<dbReference type="Proteomes" id="UP000735302">
    <property type="component" value="Unassembled WGS sequence"/>
</dbReference>
<keyword evidence="3" id="KW-0862">Zinc</keyword>
<keyword evidence="2" id="KW-0479">Metal-binding</keyword>
<dbReference type="EMBL" id="BLXT01003924">
    <property type="protein sequence ID" value="GFO07892.1"/>
    <property type="molecule type" value="Genomic_DNA"/>
</dbReference>
<dbReference type="PRINTS" id="PR00008">
    <property type="entry name" value="DAGPEDOMAIN"/>
</dbReference>
<evidence type="ECO:0000256" key="1">
    <source>
        <dbReference type="ARBA" id="ARBA00022468"/>
    </source>
</evidence>
<sequence length="346" mass="38888">MVTVTIRAWSDYQTTGPATNVIDYEKPHIFKVQNFMGHWCDFCANFMWGLIAQGVKCQDCGFQAHKRCSEKVPNHCMPDMKYVKRIYGCDLTTVVKAQKSLIPIVVEKCVKEIELRGRVLCASTTFHFTAGTVSHADAEPDASDVAEGPGVLATTVYTDPLQHFQTVGQYELPCLVCVRLGEGDGENECEGMDQEGLYRLAGFHDDVEALRMAFDKDAENVDVSSSRFEDVNTVCSVLKLYFRLLPIPLITCEVYKRLMEIIKTEDLSQSEQVRLMKEPMASLPPAHFHTLKYMCAHLRSENLAIVFAPTLMRSDDANPMASLMAAKFEQKLMEVILVNHTKLLGK</sequence>
<dbReference type="InterPro" id="IPR020454">
    <property type="entry name" value="DAG/PE-bd"/>
</dbReference>
<dbReference type="AlphaFoldDB" id="A0AAV4ALM8"/>
<feature type="domain" description="Phorbol-ester/DAG-type" evidence="4">
    <location>
        <begin position="27"/>
        <end position="76"/>
    </location>
</feature>
<dbReference type="SMART" id="SM00109">
    <property type="entry name" value="C1"/>
    <property type="match status" value="1"/>
</dbReference>
<dbReference type="GO" id="GO:0007165">
    <property type="term" value="P:signal transduction"/>
    <property type="evidence" value="ECO:0007669"/>
    <property type="project" value="InterPro"/>
</dbReference>
<keyword evidence="7" id="KW-1185">Reference proteome</keyword>
<dbReference type="PROSITE" id="PS50081">
    <property type="entry name" value="ZF_DAG_PE_2"/>
    <property type="match status" value="1"/>
</dbReference>
<comment type="caution">
    <text evidence="6">The sequence shown here is derived from an EMBL/GenBank/DDBJ whole genome shotgun (WGS) entry which is preliminary data.</text>
</comment>
<keyword evidence="1" id="KW-0343">GTPase activation</keyword>
<dbReference type="GO" id="GO:0046872">
    <property type="term" value="F:metal ion binding"/>
    <property type="evidence" value="ECO:0007669"/>
    <property type="project" value="UniProtKB-KW"/>
</dbReference>